<protein>
    <submittedName>
        <fullName evidence="1">Uncharacterized protein</fullName>
    </submittedName>
</protein>
<comment type="caution">
    <text evidence="1">The sequence shown here is derived from an EMBL/GenBank/DDBJ whole genome shotgun (WGS) entry which is preliminary data.</text>
</comment>
<accession>A0A371E861</accession>
<sequence length="133" mass="15447">MLRLLEVNHRHQPWRSSWKMDPPEFRPLSSVCTQPKPSQIDLYRDHLGSVSVESDSAVAERVTFYISDSMSFYSTLNHNRAHCVLEKNDLGLTILYLMPVKTTKNEPYQGHTCFYRRFIKNFSTLALALSKPL</sequence>
<evidence type="ECO:0000313" key="1">
    <source>
        <dbReference type="EMBL" id="RDX62218.1"/>
    </source>
</evidence>
<dbReference type="OrthoDB" id="125954at2759"/>
<reference evidence="1" key="1">
    <citation type="submission" date="2018-05" db="EMBL/GenBank/DDBJ databases">
        <title>Draft genome of Mucuna pruriens seed.</title>
        <authorList>
            <person name="Nnadi N.E."/>
            <person name="Vos R."/>
            <person name="Hasami M.H."/>
            <person name="Devisetty U.K."/>
            <person name="Aguiy J.C."/>
        </authorList>
    </citation>
    <scope>NUCLEOTIDE SEQUENCE [LARGE SCALE GENOMIC DNA]</scope>
    <source>
        <strain evidence="1">JCA_2017</strain>
    </source>
</reference>
<feature type="non-terminal residue" evidence="1">
    <location>
        <position position="1"/>
    </location>
</feature>
<dbReference type="AlphaFoldDB" id="A0A371E861"/>
<dbReference type="EMBL" id="QJKJ01015625">
    <property type="protein sequence ID" value="RDX62218.1"/>
    <property type="molecule type" value="Genomic_DNA"/>
</dbReference>
<dbReference type="Proteomes" id="UP000257109">
    <property type="component" value="Unassembled WGS sequence"/>
</dbReference>
<keyword evidence="2" id="KW-1185">Reference proteome</keyword>
<proteinExistence type="predicted"/>
<evidence type="ECO:0000313" key="2">
    <source>
        <dbReference type="Proteomes" id="UP000257109"/>
    </source>
</evidence>
<gene>
    <name evidence="1" type="ORF">CR513_59473</name>
</gene>
<organism evidence="1 2">
    <name type="scientific">Mucuna pruriens</name>
    <name type="common">Velvet bean</name>
    <name type="synonym">Dolichos pruriens</name>
    <dbReference type="NCBI Taxonomy" id="157652"/>
    <lineage>
        <taxon>Eukaryota</taxon>
        <taxon>Viridiplantae</taxon>
        <taxon>Streptophyta</taxon>
        <taxon>Embryophyta</taxon>
        <taxon>Tracheophyta</taxon>
        <taxon>Spermatophyta</taxon>
        <taxon>Magnoliopsida</taxon>
        <taxon>eudicotyledons</taxon>
        <taxon>Gunneridae</taxon>
        <taxon>Pentapetalae</taxon>
        <taxon>rosids</taxon>
        <taxon>fabids</taxon>
        <taxon>Fabales</taxon>
        <taxon>Fabaceae</taxon>
        <taxon>Papilionoideae</taxon>
        <taxon>50 kb inversion clade</taxon>
        <taxon>NPAAA clade</taxon>
        <taxon>indigoferoid/millettioid clade</taxon>
        <taxon>Phaseoleae</taxon>
        <taxon>Mucuna</taxon>
    </lineage>
</organism>
<name>A0A371E861_MUCPR</name>